<keyword evidence="5" id="KW-0808">Transferase</keyword>
<accession>A0A9X2Z341</accession>
<evidence type="ECO:0000259" key="4">
    <source>
        <dbReference type="Pfam" id="PF19040"/>
    </source>
</evidence>
<dbReference type="PANTHER" id="PTHR23028:SF53">
    <property type="entry name" value="ACYL_TRANSF_3 DOMAIN-CONTAINING PROTEIN"/>
    <property type="match status" value="1"/>
</dbReference>
<gene>
    <name evidence="5" type="ORF">H7K45_19890</name>
</gene>
<protein>
    <submittedName>
        <fullName evidence="5">Acyltransferase</fullName>
    </submittedName>
</protein>
<keyword evidence="5" id="KW-0012">Acyltransferase</keyword>
<dbReference type="InterPro" id="IPR050879">
    <property type="entry name" value="Acyltransferase_3"/>
</dbReference>
<feature type="transmembrane region" description="Helical" evidence="2">
    <location>
        <begin position="288"/>
        <end position="308"/>
    </location>
</feature>
<feature type="transmembrane region" description="Helical" evidence="2">
    <location>
        <begin position="68"/>
        <end position="86"/>
    </location>
</feature>
<feature type="transmembrane region" description="Helical" evidence="2">
    <location>
        <begin position="178"/>
        <end position="195"/>
    </location>
</feature>
<dbReference type="Pfam" id="PF01757">
    <property type="entry name" value="Acyl_transf_3"/>
    <property type="match status" value="1"/>
</dbReference>
<keyword evidence="2" id="KW-0472">Membrane</keyword>
<feature type="transmembrane region" description="Helical" evidence="2">
    <location>
        <begin position="45"/>
        <end position="62"/>
    </location>
</feature>
<dbReference type="GO" id="GO:0016020">
    <property type="term" value="C:membrane"/>
    <property type="evidence" value="ECO:0007669"/>
    <property type="project" value="TreeGrafter"/>
</dbReference>
<feature type="transmembrane region" description="Helical" evidence="2">
    <location>
        <begin position="237"/>
        <end position="254"/>
    </location>
</feature>
<dbReference type="InterPro" id="IPR002656">
    <property type="entry name" value="Acyl_transf_3_dom"/>
</dbReference>
<feature type="domain" description="Acyltransferase 3" evidence="3">
    <location>
        <begin position="42"/>
        <end position="384"/>
    </location>
</feature>
<dbReference type="RefSeq" id="WP_263997709.1">
    <property type="nucleotide sequence ID" value="NZ_JACKVK010000011.1"/>
</dbReference>
<dbReference type="GO" id="GO:0016747">
    <property type="term" value="F:acyltransferase activity, transferring groups other than amino-acyl groups"/>
    <property type="evidence" value="ECO:0007669"/>
    <property type="project" value="InterPro"/>
</dbReference>
<comment type="caution">
    <text evidence="5">The sequence shown here is derived from an EMBL/GenBank/DDBJ whole genome shotgun (WGS) entry which is preliminary data.</text>
</comment>
<dbReference type="GO" id="GO:0009103">
    <property type="term" value="P:lipopolysaccharide biosynthetic process"/>
    <property type="evidence" value="ECO:0007669"/>
    <property type="project" value="TreeGrafter"/>
</dbReference>
<feature type="transmembrane region" description="Helical" evidence="2">
    <location>
        <begin position="107"/>
        <end position="126"/>
    </location>
</feature>
<feature type="transmembrane region" description="Helical" evidence="2">
    <location>
        <begin position="427"/>
        <end position="447"/>
    </location>
</feature>
<dbReference type="AlphaFoldDB" id="A0A9X2Z341"/>
<keyword evidence="2" id="KW-0812">Transmembrane</keyword>
<proteinExistence type="predicted"/>
<dbReference type="PANTHER" id="PTHR23028">
    <property type="entry name" value="ACETYLTRANSFERASE"/>
    <property type="match status" value="1"/>
</dbReference>
<evidence type="ECO:0000256" key="1">
    <source>
        <dbReference type="SAM" id="MobiDB-lite"/>
    </source>
</evidence>
<dbReference type="Pfam" id="PF19040">
    <property type="entry name" value="SGNH"/>
    <property type="match status" value="1"/>
</dbReference>
<feature type="compositionally biased region" description="Polar residues" evidence="1">
    <location>
        <begin position="1"/>
        <end position="16"/>
    </location>
</feature>
<evidence type="ECO:0000259" key="3">
    <source>
        <dbReference type="Pfam" id="PF01757"/>
    </source>
</evidence>
<sequence>MLTLSPTRTDATTGSGATRRADEAGHSATSAPTSKAAGFYRYDLDGLRGIAIALVAVFHIWFGRVSGGVDVFLALSGFFFGGRLLRTALTPGSSLSPVPEVKRLIRRLLPALVVVLAASAVLTILIQPETRWETFADQSLASLGYYQNWELANTASNYLRAGEAVSPLQHLWSMSVQGQFYIAFLALVFGFAVAFRRMLRSHTRTALIVLLAGLTVASFVYAIVAHDADQSTAYYDSFARGWELLLGALVGALVPYVKWPMWLRSTVAVVALAAILSCGALIDGVKEFPGPWALVPVGATVLFILSGANRMADPHLASVDGRLPAVSRLLATRPFVSLGSMAYSLYLWHWPLLIFWLAYTGDTRANFLDGAVVLLVSGVLAWLTMRFVEEPLRLRAAASAAAASAAAAKPKAAPVTPLRTRLRRPTIVLGSIVTLLGVALTATSFTWREHMTVERKNGKELSGLSARDYPGARALVDGARVPKLPMRPTVLEAKDDLPISTTQGCISDFGNVDVINCTYGDPNAPRTIAVAGGSHAEHWITALDLLGRMHHFKVVTYLKMGCPLTTEENPLVMGDNRAYPNCREWNQKVMPRLIADHPDYVFTTSTRPWNIKDGDVMPSFYLGIWQKLSDAHIPVLAMRDTPWLVKDGKPFFPADCLADGGDAVSCGIKRSEVLSDRNPTLNYLAQFPLLKPLDMSNAVCRQDECRAVEGNVLVYHDSHHISATYMRTMTPELGRQMALATGWW</sequence>
<dbReference type="InterPro" id="IPR043968">
    <property type="entry name" value="SGNH"/>
</dbReference>
<reference evidence="5" key="1">
    <citation type="submission" date="2020-07" db="EMBL/GenBank/DDBJ databases">
        <authorList>
            <person name="Pettersson B.M.F."/>
            <person name="Behra P.R.K."/>
            <person name="Ramesh M."/>
            <person name="Das S."/>
            <person name="Dasgupta S."/>
            <person name="Kirsebom L.A."/>
        </authorList>
    </citation>
    <scope>NUCLEOTIDE SEQUENCE</scope>
    <source>
        <strain evidence="5">DSM 44838</strain>
    </source>
</reference>
<dbReference type="Proteomes" id="UP001141629">
    <property type="component" value="Unassembled WGS sequence"/>
</dbReference>
<evidence type="ECO:0000313" key="6">
    <source>
        <dbReference type="Proteomes" id="UP001141629"/>
    </source>
</evidence>
<feature type="transmembrane region" description="Helical" evidence="2">
    <location>
        <begin position="261"/>
        <end position="282"/>
    </location>
</feature>
<keyword evidence="6" id="KW-1185">Reference proteome</keyword>
<feature type="domain" description="SGNH" evidence="4">
    <location>
        <begin position="515"/>
        <end position="733"/>
    </location>
</feature>
<feature type="transmembrane region" description="Helical" evidence="2">
    <location>
        <begin position="207"/>
        <end position="225"/>
    </location>
</feature>
<feature type="region of interest" description="Disordered" evidence="1">
    <location>
        <begin position="1"/>
        <end position="31"/>
    </location>
</feature>
<dbReference type="EMBL" id="JACKVK010000011">
    <property type="protein sequence ID" value="MCV7422815.1"/>
    <property type="molecule type" value="Genomic_DNA"/>
</dbReference>
<evidence type="ECO:0000256" key="2">
    <source>
        <dbReference type="SAM" id="Phobius"/>
    </source>
</evidence>
<organism evidence="5 6">
    <name type="scientific">Mycobacterium yunnanensis</name>
    <dbReference type="NCBI Taxonomy" id="368477"/>
    <lineage>
        <taxon>Bacteria</taxon>
        <taxon>Bacillati</taxon>
        <taxon>Actinomycetota</taxon>
        <taxon>Actinomycetes</taxon>
        <taxon>Mycobacteriales</taxon>
        <taxon>Mycobacteriaceae</taxon>
        <taxon>Mycobacterium</taxon>
    </lineage>
</organism>
<reference evidence="5" key="2">
    <citation type="journal article" date="2022" name="BMC Genomics">
        <title>Comparative genome analysis of mycobacteria focusing on tRNA and non-coding RNA.</title>
        <authorList>
            <person name="Behra P.R.K."/>
            <person name="Pettersson B.M.F."/>
            <person name="Ramesh M."/>
            <person name="Das S."/>
            <person name="Dasgupta S."/>
            <person name="Kirsebom L.A."/>
        </authorList>
    </citation>
    <scope>NUCLEOTIDE SEQUENCE</scope>
    <source>
        <strain evidence="5">DSM 44838</strain>
    </source>
</reference>
<feature type="transmembrane region" description="Helical" evidence="2">
    <location>
        <begin position="365"/>
        <end position="385"/>
    </location>
</feature>
<name>A0A9X2Z341_9MYCO</name>
<evidence type="ECO:0000313" key="5">
    <source>
        <dbReference type="EMBL" id="MCV7422815.1"/>
    </source>
</evidence>
<feature type="transmembrane region" description="Helical" evidence="2">
    <location>
        <begin position="335"/>
        <end position="359"/>
    </location>
</feature>
<keyword evidence="2" id="KW-1133">Transmembrane helix</keyword>